<organism evidence="3 4">
    <name type="scientific">Candidatus Wolfebacteria bacterium GW2011_GWB1_47_1</name>
    <dbReference type="NCBI Taxonomy" id="1619007"/>
    <lineage>
        <taxon>Bacteria</taxon>
        <taxon>Candidatus Wolfeibacteriota</taxon>
    </lineage>
</organism>
<dbReference type="AlphaFoldDB" id="A0A0G4AT68"/>
<reference evidence="3 4" key="1">
    <citation type="journal article" date="2015" name="Nature">
        <title>rRNA introns, odd ribosomes, and small enigmatic genomes across a large radiation of phyla.</title>
        <authorList>
            <person name="Brown C.T."/>
            <person name="Hug L.A."/>
            <person name="Thomas B.C."/>
            <person name="Sharon I."/>
            <person name="Castelle C.J."/>
            <person name="Singh A."/>
            <person name="Wilkins M.J."/>
            <person name="Williams K.H."/>
            <person name="Banfield J.F."/>
        </authorList>
    </citation>
    <scope>NUCLEOTIDE SEQUENCE [LARGE SCALE GENOMIC DNA]</scope>
</reference>
<dbReference type="STRING" id="1619007.UX70_C0001G0642"/>
<feature type="transmembrane region" description="Helical" evidence="1">
    <location>
        <begin position="781"/>
        <end position="800"/>
    </location>
</feature>
<keyword evidence="1" id="KW-0812">Transmembrane</keyword>
<keyword evidence="1" id="KW-0472">Membrane</keyword>
<keyword evidence="1" id="KW-1133">Transmembrane helix</keyword>
<evidence type="ECO:0000313" key="4">
    <source>
        <dbReference type="Proteomes" id="UP000035656"/>
    </source>
</evidence>
<protein>
    <recommendedName>
        <fullName evidence="2">Fibronectin type-III domain-containing protein</fullName>
    </recommendedName>
</protein>
<dbReference type="SMART" id="SM00060">
    <property type="entry name" value="FN3"/>
    <property type="match status" value="4"/>
</dbReference>
<dbReference type="Proteomes" id="UP000035656">
    <property type="component" value="Chromosome"/>
</dbReference>
<dbReference type="KEGG" id="pwo:UX70_C0001G0642"/>
<dbReference type="InterPro" id="IPR003961">
    <property type="entry name" value="FN3_dom"/>
</dbReference>
<proteinExistence type="predicted"/>
<dbReference type="PROSITE" id="PS50853">
    <property type="entry name" value="FN3"/>
    <property type="match status" value="1"/>
</dbReference>
<gene>
    <name evidence="3" type="ORF">UX70_C0001G0642</name>
</gene>
<name>A0A0G4AT68_9BACT</name>
<dbReference type="InterPro" id="IPR001434">
    <property type="entry name" value="OmcB-like_DUF11"/>
</dbReference>
<dbReference type="SUPFAM" id="SSF49265">
    <property type="entry name" value="Fibronectin type III"/>
    <property type="match status" value="2"/>
</dbReference>
<accession>A0A0G4AT68</accession>
<feature type="domain" description="Fibronectin type-III" evidence="2">
    <location>
        <begin position="514"/>
        <end position="611"/>
    </location>
</feature>
<evidence type="ECO:0000256" key="1">
    <source>
        <dbReference type="SAM" id="Phobius"/>
    </source>
</evidence>
<evidence type="ECO:0000313" key="3">
    <source>
        <dbReference type="EMBL" id="AKM78353.1"/>
    </source>
</evidence>
<dbReference type="InterPro" id="IPR036116">
    <property type="entry name" value="FN3_sf"/>
</dbReference>
<dbReference type="EMBL" id="CP011209">
    <property type="protein sequence ID" value="AKM78353.1"/>
    <property type="molecule type" value="Genomic_DNA"/>
</dbReference>
<evidence type="ECO:0000259" key="2">
    <source>
        <dbReference type="PROSITE" id="PS50853"/>
    </source>
</evidence>
<sequence>MTTIIKKITIAFLALLVIVGVVAPFANVFAATFNNDSRDYATLQVSNYTRNPGSSANWSNSVSANEGEVVSFLVYYHNTASDTASNTRIRVQLPSGAFTNVSIQGDVWAHNGSAVAGTASVSLSSNQTLTFIPGSVAWYPNQSTVSQTLPNGQNGSEIVSSNGLIIGDIASGWDAQGYIVFRAQVSSNTVNPPQQNGSAPFVSTNTASAIQQDRATVQGTVNPNNANTNAWFEYGTTQSFGNTTGYQVIGLGNSSTNAVGYFYNLNQNTTYYYRIVAQNAYGTTYGNILSFTTQGSTTGTGSAPYATTHSAYSVAQNSATLQGAANPNGLATTAWFEYGTTQSFGNTTGYQTIGLANSASTISGYLSNLSSNTTYYYRIVAQNAYGTTYGNTLNVMTQQSYGGGNNGSVPTAYTNTVSASGVNSATFSGSVNPNGNYTNAWFEYGLSQSLGYTIGYQALGSSSYASAITANVYNLAPNTAYYYRAVAQNSYGTNYGTILTFTTSGSSINNASKAPYVTSRAVQSVFRNSALINGNVNPNGSLTTAWFEWGVTASLGSRTMIQPVGMANYSDSYSAVLSGLLPGTDYYYRAVAQNAYGTTYGTILTFTTSAQTIVPVVVNNKTTEPRVVVQQITGSSAVEQTVILTPSIDKSDPRAGDAVKYSIQYRNEGASAITGATVKILLPSEVEYDSATMKPSFVEDNELTFDLGTIKGHSQGVITIKATIDTAVDADSALMFSATLNYTDAKKQFQSTSAYLTVMVEVGSAGLASLFGVFGTLLNNWFVDLVLGLLIGFGIYHFFVRQKEEEALIK</sequence>
<dbReference type="Pfam" id="PF01345">
    <property type="entry name" value="DUF11"/>
    <property type="match status" value="1"/>
</dbReference>
<dbReference type="PATRIC" id="fig|1619007.4.peg.624"/>